<dbReference type="RefSeq" id="WP_186506185.1">
    <property type="nucleotide sequence ID" value="NZ_JACNEP010000005.1"/>
</dbReference>
<sequence length="511" mass="58126">MAHIKHPVKTIVIAGGGTAGWMTAATLAHHFSKDQKVKITLVESSQIGTIGVGEATIPTLRRFYARLGLSDIDVIKATQATCKLGIEFQDWHQPGSHFVHPFGLFGQPGNNIPFHHYWLKQRQTGDTTPLSEYSLGVMLAEHDKFCMPSPKPAEPWMIFDWALHFDAGLFAELMQKTAQQHGVEWIDAKIEQVCLNQQSGNIDSLQLDNQQPLTADLFIDCSGFRSLLLGDALKVGYQSWQQWLLCDKAVAVQSELTEEPIPRTIAKAQTAGWQWRIPLQQRCGNGHVYSSQYTDTDIATETLLKHIPEKTLHQPRHFSFTPGRRDQAWVKNCVAIGLSSGFLEPLESTSIALIETAIEKLLLTFDQPQNAFFDDSKVERFNQVTATEYERVRDFIILHYKLNQREGEMWRYCREMDIPDSLSGKMQQFKSQGDIPRLPWEIFGADSWLAIYNGMQFWPQKYNAGVDKLDTGFLHKTLGEMHQKIQRAVSSVPPHSAFLQRFCDYQPKQEH</sequence>
<feature type="binding site" evidence="2">
    <location>
        <position position="347"/>
    </location>
    <ligand>
        <name>L-tryptophan</name>
        <dbReference type="ChEBI" id="CHEBI:57912"/>
    </ligand>
</feature>
<feature type="binding site" evidence="2">
    <location>
        <position position="83"/>
    </location>
    <ligand>
        <name>7-chloro-L-tryptophan</name>
        <dbReference type="ChEBI" id="CHEBI:58713"/>
    </ligand>
</feature>
<keyword evidence="2" id="KW-0285">Flavoprotein</keyword>
<dbReference type="AlphaFoldDB" id="A0A8J6IU76"/>
<dbReference type="PIRSF" id="PIRSF011396">
    <property type="entry name" value="Trp_halogenase"/>
    <property type="match status" value="1"/>
</dbReference>
<dbReference type="PANTHER" id="PTHR43747">
    <property type="entry name" value="FAD-BINDING PROTEIN"/>
    <property type="match status" value="1"/>
</dbReference>
<dbReference type="Proteomes" id="UP000601768">
    <property type="component" value="Unassembled WGS sequence"/>
</dbReference>
<gene>
    <name evidence="3" type="ORF">H8B19_07460</name>
</gene>
<dbReference type="InterPro" id="IPR006905">
    <property type="entry name" value="Flavin_halogenase"/>
</dbReference>
<dbReference type="EMBL" id="JACNEP010000005">
    <property type="protein sequence ID" value="MBC3765708.1"/>
    <property type="molecule type" value="Genomic_DNA"/>
</dbReference>
<dbReference type="GO" id="GO:0004497">
    <property type="term" value="F:monooxygenase activity"/>
    <property type="evidence" value="ECO:0007669"/>
    <property type="project" value="InterPro"/>
</dbReference>
<dbReference type="InterPro" id="IPR050816">
    <property type="entry name" value="Flavin-dep_Halogenase_NPB"/>
</dbReference>
<keyword evidence="4" id="KW-1185">Reference proteome</keyword>
<evidence type="ECO:0000313" key="4">
    <source>
        <dbReference type="Proteomes" id="UP000601768"/>
    </source>
</evidence>
<reference evidence="3" key="2">
    <citation type="submission" date="2020-08" db="EMBL/GenBank/DDBJ databases">
        <authorList>
            <person name="Lai Q."/>
        </authorList>
    </citation>
    <scope>NUCLEOTIDE SEQUENCE</scope>
    <source>
        <strain evidence="3">S27-2</strain>
    </source>
</reference>
<dbReference type="Pfam" id="PF04820">
    <property type="entry name" value="Trp_halogenase"/>
    <property type="match status" value="1"/>
</dbReference>
<dbReference type="GO" id="GO:0000166">
    <property type="term" value="F:nucleotide binding"/>
    <property type="evidence" value="ECO:0007669"/>
    <property type="project" value="UniProtKB-KW"/>
</dbReference>
<dbReference type="PANTHER" id="PTHR43747:SF4">
    <property type="entry name" value="FLAVIN-DEPENDENT TRYPTOPHAN HALOGENASE"/>
    <property type="match status" value="1"/>
</dbReference>
<name>A0A8J6IU76_9ALTE</name>
<comment type="caution">
    <text evidence="3">The sequence shown here is derived from an EMBL/GenBank/DDBJ whole genome shotgun (WGS) entry which is preliminary data.</text>
</comment>
<protein>
    <submittedName>
        <fullName evidence="3">Tryptophan 7-halogenase</fullName>
    </submittedName>
</protein>
<proteinExistence type="predicted"/>
<dbReference type="InterPro" id="IPR036188">
    <property type="entry name" value="FAD/NAD-bd_sf"/>
</dbReference>
<feature type="binding site" evidence="2">
    <location>
        <begin position="16"/>
        <end position="19"/>
    </location>
    <ligand>
        <name>FAD</name>
        <dbReference type="ChEBI" id="CHEBI:57692"/>
    </ligand>
</feature>
<evidence type="ECO:0000256" key="1">
    <source>
        <dbReference type="PIRSR" id="PIRSR011396-1"/>
    </source>
</evidence>
<evidence type="ECO:0000313" key="3">
    <source>
        <dbReference type="EMBL" id="MBC3765708.1"/>
    </source>
</evidence>
<accession>A0A8J6IU76</accession>
<dbReference type="SUPFAM" id="SSF51905">
    <property type="entry name" value="FAD/NAD(P)-binding domain"/>
    <property type="match status" value="1"/>
</dbReference>
<evidence type="ECO:0000256" key="2">
    <source>
        <dbReference type="PIRSR" id="PIRSR011396-2"/>
    </source>
</evidence>
<reference evidence="3" key="1">
    <citation type="journal article" date="2018" name="Int. J. Syst. Evol. Microbiol.">
        <title>Neptunicella marina gen. nov., sp. nov., isolated from surface seawater.</title>
        <authorList>
            <person name="Liu X."/>
            <person name="Lai Q."/>
            <person name="Du Y."/>
            <person name="Zhang X."/>
            <person name="Liu Z."/>
            <person name="Sun F."/>
            <person name="Shao Z."/>
        </authorList>
    </citation>
    <scope>NUCLEOTIDE SEQUENCE</scope>
    <source>
        <strain evidence="3">S27-2</strain>
    </source>
</reference>
<organism evidence="3 4">
    <name type="scientific">Neptunicella marina</name>
    <dbReference type="NCBI Taxonomy" id="2125989"/>
    <lineage>
        <taxon>Bacteria</taxon>
        <taxon>Pseudomonadati</taxon>
        <taxon>Pseudomonadota</taxon>
        <taxon>Gammaproteobacteria</taxon>
        <taxon>Alteromonadales</taxon>
        <taxon>Alteromonadaceae</taxon>
        <taxon>Neptunicella</taxon>
    </lineage>
</organism>
<feature type="active site" evidence="1">
    <location>
        <position position="83"/>
    </location>
</feature>
<feature type="binding site" evidence="2">
    <location>
        <position position="351"/>
    </location>
    <ligand>
        <name>FAD</name>
        <dbReference type="ChEBI" id="CHEBI:57692"/>
    </ligand>
</feature>
<keyword evidence="2" id="KW-0547">Nucleotide-binding</keyword>
<keyword evidence="2" id="KW-0274">FAD</keyword>
<feature type="binding site" evidence="2">
    <location>
        <position position="338"/>
    </location>
    <ligand>
        <name>FAD</name>
        <dbReference type="ChEBI" id="CHEBI:57692"/>
    </ligand>
</feature>
<dbReference type="Gene3D" id="3.50.50.60">
    <property type="entry name" value="FAD/NAD(P)-binding domain"/>
    <property type="match status" value="1"/>
</dbReference>
<dbReference type="InterPro" id="IPR033856">
    <property type="entry name" value="Trp_halogen"/>
</dbReference>